<evidence type="ECO:0000256" key="1">
    <source>
        <dbReference type="ARBA" id="ARBA00004370"/>
    </source>
</evidence>
<protein>
    <recommendedName>
        <fullName evidence="6">Mce protein</fullName>
    </recommendedName>
</protein>
<gene>
    <name evidence="5" type="ordered locus">Mjls_4318</name>
</gene>
<name>A0A5Q5CL50_MYCSJ</name>
<dbReference type="EMBL" id="CP000580">
    <property type="protein sequence ID" value="ABO00090.1"/>
    <property type="molecule type" value="Genomic_DNA"/>
</dbReference>
<dbReference type="KEGG" id="mjl:Mjls_4318"/>
<evidence type="ECO:0000313" key="5">
    <source>
        <dbReference type="EMBL" id="ABO00090.1"/>
    </source>
</evidence>
<evidence type="ECO:0000256" key="2">
    <source>
        <dbReference type="ARBA" id="ARBA00023136"/>
    </source>
</evidence>
<proteinExistence type="predicted"/>
<dbReference type="PANTHER" id="PTHR37042">
    <property type="entry name" value="OUTER MEMBRANE PROTEIN RV1973"/>
    <property type="match status" value="1"/>
</dbReference>
<organism evidence="5">
    <name type="scientific">Mycobacterium sp. (strain JLS)</name>
    <dbReference type="NCBI Taxonomy" id="164757"/>
    <lineage>
        <taxon>Bacteria</taxon>
        <taxon>Bacillati</taxon>
        <taxon>Actinomycetota</taxon>
        <taxon>Actinomycetes</taxon>
        <taxon>Mycobacteriales</taxon>
        <taxon>Mycobacteriaceae</taxon>
        <taxon>Mycobacterium</taxon>
    </lineage>
</organism>
<sequence length="216" mass="23132">MADDAPAPAPDGEPTVTVDDETAVDVENPENPESPETAEAPETSVADEADETGEAGRSPVRKALLAGLALVVVLAAVTGWFGYQAYRSDQDTKERNLFLEVGRQAAQNLTTIDWERADADVQRVLDVATGTFYDDFQKRAEPFLQVVKEAKSKSVGTLGEAGLESVSGDTAEVLVAVTVKSSNAGAPEQPPRAWRMRLTVQRVDDGAKVSQVEFVQ</sequence>
<evidence type="ECO:0000256" key="4">
    <source>
        <dbReference type="SAM" id="Phobius"/>
    </source>
</evidence>
<keyword evidence="4" id="KW-0812">Transmembrane</keyword>
<feature type="compositionally biased region" description="Acidic residues" evidence="3">
    <location>
        <begin position="18"/>
        <end position="30"/>
    </location>
</feature>
<evidence type="ECO:0000256" key="3">
    <source>
        <dbReference type="SAM" id="MobiDB-lite"/>
    </source>
</evidence>
<dbReference type="GO" id="GO:0016020">
    <property type="term" value="C:membrane"/>
    <property type="evidence" value="ECO:0007669"/>
    <property type="project" value="UniProtKB-SubCell"/>
</dbReference>
<keyword evidence="4" id="KW-1133">Transmembrane helix</keyword>
<feature type="compositionally biased region" description="Low complexity" evidence="3">
    <location>
        <begin position="31"/>
        <end position="44"/>
    </location>
</feature>
<dbReference type="AlphaFoldDB" id="A0A5Q5CL50"/>
<evidence type="ECO:0008006" key="6">
    <source>
        <dbReference type="Google" id="ProtNLM"/>
    </source>
</evidence>
<reference evidence="5" key="1">
    <citation type="submission" date="2007-02" db="EMBL/GenBank/DDBJ databases">
        <title>Complete sequence of Mycobacterium sp. JLS.</title>
        <authorList>
            <consortium name="US DOE Joint Genome Institute"/>
            <person name="Copeland A."/>
            <person name="Lucas S."/>
            <person name="Lapidus A."/>
            <person name="Barry K."/>
            <person name="Detter J.C."/>
            <person name="Glavina del Rio T."/>
            <person name="Hammon N."/>
            <person name="Israni S."/>
            <person name="Dalin E."/>
            <person name="Tice H."/>
            <person name="Pitluck S."/>
            <person name="Chain P."/>
            <person name="Malfatti S."/>
            <person name="Shin M."/>
            <person name="Vergez L."/>
            <person name="Schmutz J."/>
            <person name="Larimer F."/>
            <person name="Land M."/>
            <person name="Hauser L."/>
            <person name="Kyrpides N."/>
            <person name="Mikhailova N."/>
            <person name="Miller C.D."/>
            <person name="Anderson A.J."/>
            <person name="Sims R.C."/>
            <person name="Richardson P."/>
        </authorList>
    </citation>
    <scope>NUCLEOTIDE SEQUENCE [LARGE SCALE GENOMIC DNA]</scope>
    <source>
        <strain evidence="5">JLS</strain>
    </source>
</reference>
<accession>A0A5Q5CL50</accession>
<feature type="transmembrane region" description="Helical" evidence="4">
    <location>
        <begin position="63"/>
        <end position="83"/>
    </location>
</feature>
<keyword evidence="2 4" id="KW-0472">Membrane</keyword>
<feature type="region of interest" description="Disordered" evidence="3">
    <location>
        <begin position="1"/>
        <end position="56"/>
    </location>
</feature>
<dbReference type="PANTHER" id="PTHR37042:SF4">
    <property type="entry name" value="OUTER MEMBRANE PROTEIN RV1973"/>
    <property type="match status" value="1"/>
</dbReference>
<comment type="subcellular location">
    <subcellularLocation>
        <location evidence="1">Membrane</location>
    </subcellularLocation>
</comment>